<dbReference type="AlphaFoldDB" id="A0A0L0TCL8"/>
<dbReference type="Proteomes" id="UP000054350">
    <property type="component" value="Unassembled WGS sequence"/>
</dbReference>
<dbReference type="VEuPathDB" id="FungiDB:AMAG_16490"/>
<dbReference type="Pfam" id="PF04912">
    <property type="entry name" value="Dynamitin"/>
    <property type="match status" value="1"/>
</dbReference>
<gene>
    <name evidence="4" type="ORF">AMAG_16490</name>
</gene>
<organism evidence="4 5">
    <name type="scientific">Allomyces macrogynus (strain ATCC 38327)</name>
    <name type="common">Allomyces javanicus var. macrogynus</name>
    <dbReference type="NCBI Taxonomy" id="578462"/>
    <lineage>
        <taxon>Eukaryota</taxon>
        <taxon>Fungi</taxon>
        <taxon>Fungi incertae sedis</taxon>
        <taxon>Blastocladiomycota</taxon>
        <taxon>Blastocladiomycetes</taxon>
        <taxon>Blastocladiales</taxon>
        <taxon>Blastocladiaceae</taxon>
        <taxon>Allomyces</taxon>
    </lineage>
</organism>
<feature type="compositionally biased region" description="Basic and acidic residues" evidence="3">
    <location>
        <begin position="1"/>
        <end position="16"/>
    </location>
</feature>
<name>A0A0L0TCL8_ALLM3</name>
<dbReference type="GO" id="GO:0005869">
    <property type="term" value="C:dynactin complex"/>
    <property type="evidence" value="ECO:0007669"/>
    <property type="project" value="InterPro"/>
</dbReference>
<evidence type="ECO:0000313" key="5">
    <source>
        <dbReference type="Proteomes" id="UP000054350"/>
    </source>
</evidence>
<keyword evidence="5" id="KW-1185">Reference proteome</keyword>
<keyword evidence="2" id="KW-0963">Cytoplasm</keyword>
<protein>
    <submittedName>
        <fullName evidence="4">Uncharacterized protein</fullName>
    </submittedName>
</protein>
<accession>A0A0L0TCL8</accession>
<dbReference type="EMBL" id="GG745380">
    <property type="protein sequence ID" value="KNE72445.1"/>
    <property type="molecule type" value="Genomic_DNA"/>
</dbReference>
<dbReference type="InterPro" id="IPR028133">
    <property type="entry name" value="Dynamitin"/>
</dbReference>
<evidence type="ECO:0000256" key="3">
    <source>
        <dbReference type="SAM" id="MobiDB-lite"/>
    </source>
</evidence>
<evidence type="ECO:0000313" key="4">
    <source>
        <dbReference type="EMBL" id="KNE72445.1"/>
    </source>
</evidence>
<evidence type="ECO:0000256" key="1">
    <source>
        <dbReference type="ARBA" id="ARBA00004496"/>
    </source>
</evidence>
<proteinExistence type="predicted"/>
<comment type="subcellular location">
    <subcellularLocation>
        <location evidence="1">Cytoplasm</location>
    </subcellularLocation>
</comment>
<reference evidence="5" key="2">
    <citation type="submission" date="2009-11" db="EMBL/GenBank/DDBJ databases">
        <title>The Genome Sequence of Allomyces macrogynus strain ATCC 38327.</title>
        <authorList>
            <consortium name="The Broad Institute Genome Sequencing Platform"/>
            <person name="Russ C."/>
            <person name="Cuomo C."/>
            <person name="Shea T."/>
            <person name="Young S.K."/>
            <person name="Zeng Q."/>
            <person name="Koehrsen M."/>
            <person name="Haas B."/>
            <person name="Borodovsky M."/>
            <person name="Guigo R."/>
            <person name="Alvarado L."/>
            <person name="Berlin A."/>
            <person name="Borenstein D."/>
            <person name="Chen Z."/>
            <person name="Engels R."/>
            <person name="Freedman E."/>
            <person name="Gellesch M."/>
            <person name="Goldberg J."/>
            <person name="Griggs A."/>
            <person name="Gujja S."/>
            <person name="Heiman D."/>
            <person name="Hepburn T."/>
            <person name="Howarth C."/>
            <person name="Jen D."/>
            <person name="Larson L."/>
            <person name="Lewis B."/>
            <person name="Mehta T."/>
            <person name="Park D."/>
            <person name="Pearson M."/>
            <person name="Roberts A."/>
            <person name="Saif S."/>
            <person name="Shenoy N."/>
            <person name="Sisk P."/>
            <person name="Stolte C."/>
            <person name="Sykes S."/>
            <person name="Walk T."/>
            <person name="White J."/>
            <person name="Yandava C."/>
            <person name="Burger G."/>
            <person name="Gray M.W."/>
            <person name="Holland P.W.H."/>
            <person name="King N."/>
            <person name="Lang F.B.F."/>
            <person name="Roger A.J."/>
            <person name="Ruiz-Trillo I."/>
            <person name="Lander E."/>
            <person name="Nusbaum C."/>
        </authorList>
    </citation>
    <scope>NUCLEOTIDE SEQUENCE [LARGE SCALE GENOMIC DNA]</scope>
    <source>
        <strain evidence="5">ATCC 38327</strain>
    </source>
</reference>
<sequence length="130" mass="13980">MSSKYDRLPDIARDQPDVYETPDTPTASPADARNPVSGGARRFDRHDHLAEESLLQLADDAVNGGTDVPVLPADADPDAVPDGVVRQRLSVKLAADKFADAGVDASDADFSDTLAARRRAYRTYPQSAEI</sequence>
<feature type="region of interest" description="Disordered" evidence="3">
    <location>
        <begin position="1"/>
        <end position="45"/>
    </location>
</feature>
<dbReference type="GO" id="GO:0007017">
    <property type="term" value="P:microtubule-based process"/>
    <property type="evidence" value="ECO:0007669"/>
    <property type="project" value="InterPro"/>
</dbReference>
<reference evidence="4 5" key="1">
    <citation type="submission" date="2009-11" db="EMBL/GenBank/DDBJ databases">
        <title>Annotation of Allomyces macrogynus ATCC 38327.</title>
        <authorList>
            <consortium name="The Broad Institute Genome Sequencing Platform"/>
            <person name="Russ C."/>
            <person name="Cuomo C."/>
            <person name="Burger G."/>
            <person name="Gray M.W."/>
            <person name="Holland P.W.H."/>
            <person name="King N."/>
            <person name="Lang F.B.F."/>
            <person name="Roger A.J."/>
            <person name="Ruiz-Trillo I."/>
            <person name="Young S.K."/>
            <person name="Zeng Q."/>
            <person name="Gargeya S."/>
            <person name="Fitzgerald M."/>
            <person name="Haas B."/>
            <person name="Abouelleil A."/>
            <person name="Alvarado L."/>
            <person name="Arachchi H.M."/>
            <person name="Berlin A."/>
            <person name="Chapman S.B."/>
            <person name="Gearin G."/>
            <person name="Goldberg J."/>
            <person name="Griggs A."/>
            <person name="Gujja S."/>
            <person name="Hansen M."/>
            <person name="Heiman D."/>
            <person name="Howarth C."/>
            <person name="Larimer J."/>
            <person name="Lui A."/>
            <person name="MacDonald P.J.P."/>
            <person name="McCowen C."/>
            <person name="Montmayeur A."/>
            <person name="Murphy C."/>
            <person name="Neiman D."/>
            <person name="Pearson M."/>
            <person name="Priest M."/>
            <person name="Roberts A."/>
            <person name="Saif S."/>
            <person name="Shea T."/>
            <person name="Sisk P."/>
            <person name="Stolte C."/>
            <person name="Sykes S."/>
            <person name="Wortman J."/>
            <person name="Nusbaum C."/>
            <person name="Birren B."/>
        </authorList>
    </citation>
    <scope>NUCLEOTIDE SEQUENCE [LARGE SCALE GENOMIC DNA]</scope>
    <source>
        <strain evidence="4 5">ATCC 38327</strain>
    </source>
</reference>
<dbReference type="OMA" id="ETSEYEM"/>
<dbReference type="GO" id="GO:0005737">
    <property type="term" value="C:cytoplasm"/>
    <property type="evidence" value="ECO:0007669"/>
    <property type="project" value="UniProtKB-SubCell"/>
</dbReference>
<evidence type="ECO:0000256" key="2">
    <source>
        <dbReference type="ARBA" id="ARBA00022490"/>
    </source>
</evidence>
<dbReference type="OrthoDB" id="4977at2759"/>